<dbReference type="Pfam" id="PF00075">
    <property type="entry name" value="RNase_H"/>
    <property type="match status" value="1"/>
</dbReference>
<evidence type="ECO:0000259" key="1">
    <source>
        <dbReference type="PROSITE" id="PS50879"/>
    </source>
</evidence>
<proteinExistence type="predicted"/>
<feature type="domain" description="RNase H type-1" evidence="1">
    <location>
        <begin position="57"/>
        <end position="195"/>
    </location>
</feature>
<dbReference type="GO" id="GO:0004523">
    <property type="term" value="F:RNA-DNA hybrid ribonuclease activity"/>
    <property type="evidence" value="ECO:0007669"/>
    <property type="project" value="InterPro"/>
</dbReference>
<reference evidence="2" key="1">
    <citation type="submission" date="2023-03" db="EMBL/GenBank/DDBJ databases">
        <title>Massive genome expansion in bonnet fungi (Mycena s.s.) driven by repeated elements and novel gene families across ecological guilds.</title>
        <authorList>
            <consortium name="Lawrence Berkeley National Laboratory"/>
            <person name="Harder C.B."/>
            <person name="Miyauchi S."/>
            <person name="Viragh M."/>
            <person name="Kuo A."/>
            <person name="Thoen E."/>
            <person name="Andreopoulos B."/>
            <person name="Lu D."/>
            <person name="Skrede I."/>
            <person name="Drula E."/>
            <person name="Henrissat B."/>
            <person name="Morin E."/>
            <person name="Kohler A."/>
            <person name="Barry K."/>
            <person name="LaButti K."/>
            <person name="Morin E."/>
            <person name="Salamov A."/>
            <person name="Lipzen A."/>
            <person name="Mereny Z."/>
            <person name="Hegedus B."/>
            <person name="Baldrian P."/>
            <person name="Stursova M."/>
            <person name="Weitz H."/>
            <person name="Taylor A."/>
            <person name="Grigoriev I.V."/>
            <person name="Nagy L.G."/>
            <person name="Martin F."/>
            <person name="Kauserud H."/>
        </authorList>
    </citation>
    <scope>NUCLEOTIDE SEQUENCE</scope>
    <source>
        <strain evidence="2">9284</strain>
    </source>
</reference>
<evidence type="ECO:0000313" key="2">
    <source>
        <dbReference type="EMBL" id="KAJ7611022.1"/>
    </source>
</evidence>
<keyword evidence="3" id="KW-1185">Reference proteome</keyword>
<comment type="caution">
    <text evidence="2">The sequence shown here is derived from an EMBL/GenBank/DDBJ whole genome shotgun (WGS) entry which is preliminary data.</text>
</comment>
<dbReference type="EMBL" id="JARKIF010000034">
    <property type="protein sequence ID" value="KAJ7611022.1"/>
    <property type="molecule type" value="Genomic_DNA"/>
</dbReference>
<gene>
    <name evidence="2" type="ORF">FB45DRAFT_875706</name>
</gene>
<dbReference type="Proteomes" id="UP001221142">
    <property type="component" value="Unassembled WGS sequence"/>
</dbReference>
<evidence type="ECO:0000313" key="3">
    <source>
        <dbReference type="Proteomes" id="UP001221142"/>
    </source>
</evidence>
<dbReference type="SUPFAM" id="SSF53098">
    <property type="entry name" value="Ribonuclease H-like"/>
    <property type="match status" value="1"/>
</dbReference>
<dbReference type="GO" id="GO:0003676">
    <property type="term" value="F:nucleic acid binding"/>
    <property type="evidence" value="ECO:0007669"/>
    <property type="project" value="InterPro"/>
</dbReference>
<dbReference type="InterPro" id="IPR002156">
    <property type="entry name" value="RNaseH_domain"/>
</dbReference>
<sequence length="204" mass="22098">MNTILHLSRLSTRAAATVNKTTRCTIAPPVPRATLPSLYHQIPPTRAEAASMASLIPPTELQIFTDGSAFRGGVGGAARARLPGMGTLVLKEYLGAQPAHLAVEGEILGVILGLQILKTARTPKSKHATILVDCQQAIRELVNGRSKHVELLERFHCELKGLGKKLQSIRFMWVPGHKGALMNELVDQDAKAVAEGEHSIKLYF</sequence>
<dbReference type="AlphaFoldDB" id="A0AAD7B584"/>
<dbReference type="PROSITE" id="PS50879">
    <property type="entry name" value="RNASE_H_1"/>
    <property type="match status" value="1"/>
</dbReference>
<protein>
    <recommendedName>
        <fullName evidence="1">RNase H type-1 domain-containing protein</fullName>
    </recommendedName>
</protein>
<organism evidence="2 3">
    <name type="scientific">Roridomyces roridus</name>
    <dbReference type="NCBI Taxonomy" id="1738132"/>
    <lineage>
        <taxon>Eukaryota</taxon>
        <taxon>Fungi</taxon>
        <taxon>Dikarya</taxon>
        <taxon>Basidiomycota</taxon>
        <taxon>Agaricomycotina</taxon>
        <taxon>Agaricomycetes</taxon>
        <taxon>Agaricomycetidae</taxon>
        <taxon>Agaricales</taxon>
        <taxon>Marasmiineae</taxon>
        <taxon>Mycenaceae</taxon>
        <taxon>Roridomyces</taxon>
    </lineage>
</organism>
<name>A0AAD7B584_9AGAR</name>
<dbReference type="InterPro" id="IPR012337">
    <property type="entry name" value="RNaseH-like_sf"/>
</dbReference>
<dbReference type="InterPro" id="IPR036397">
    <property type="entry name" value="RNaseH_sf"/>
</dbReference>
<accession>A0AAD7B584</accession>
<dbReference type="Gene3D" id="3.30.420.10">
    <property type="entry name" value="Ribonuclease H-like superfamily/Ribonuclease H"/>
    <property type="match status" value="1"/>
</dbReference>
<dbReference type="CDD" id="cd09276">
    <property type="entry name" value="Rnase_HI_RT_non_LTR"/>
    <property type="match status" value="1"/>
</dbReference>